<evidence type="ECO:0000256" key="4">
    <source>
        <dbReference type="ARBA" id="ARBA00022692"/>
    </source>
</evidence>
<dbReference type="Pfam" id="PF01618">
    <property type="entry name" value="MotA_ExbB"/>
    <property type="match status" value="1"/>
</dbReference>
<feature type="transmembrane region" description="Helical" evidence="9">
    <location>
        <begin position="148"/>
        <end position="169"/>
    </location>
</feature>
<comment type="similarity">
    <text evidence="8">Belongs to the exbB/tolQ family.</text>
</comment>
<evidence type="ECO:0000256" key="1">
    <source>
        <dbReference type="ARBA" id="ARBA00004651"/>
    </source>
</evidence>
<dbReference type="InterPro" id="IPR002898">
    <property type="entry name" value="MotA_ExbB_proton_chnl"/>
</dbReference>
<gene>
    <name evidence="11" type="primary">tolQ_2</name>
    <name evidence="11" type="ORF">SPSIL_010820</name>
</gene>
<evidence type="ECO:0000256" key="6">
    <source>
        <dbReference type="ARBA" id="ARBA00022989"/>
    </source>
</evidence>
<evidence type="ECO:0000313" key="11">
    <source>
        <dbReference type="EMBL" id="XFO64973.1"/>
    </source>
</evidence>
<dbReference type="PANTHER" id="PTHR30625:SF15">
    <property type="entry name" value="BIOPOLYMER TRANSPORT PROTEIN EXBB"/>
    <property type="match status" value="1"/>
</dbReference>
<protein>
    <submittedName>
        <fullName evidence="11">Tol-Pal system protein TolQ</fullName>
    </submittedName>
</protein>
<feature type="transmembrane region" description="Helical" evidence="9">
    <location>
        <begin position="12"/>
        <end position="32"/>
    </location>
</feature>
<evidence type="ECO:0000259" key="10">
    <source>
        <dbReference type="Pfam" id="PF01618"/>
    </source>
</evidence>
<keyword evidence="4 9" id="KW-0812">Transmembrane</keyword>
<feature type="transmembrane region" description="Helical" evidence="9">
    <location>
        <begin position="107"/>
        <end position="128"/>
    </location>
</feature>
<keyword evidence="12" id="KW-1185">Reference proteome</keyword>
<comment type="subcellular location">
    <subcellularLocation>
        <location evidence="1">Cell membrane</location>
        <topology evidence="1">Multi-pass membrane protein</topology>
    </subcellularLocation>
    <subcellularLocation>
        <location evidence="8">Membrane</location>
        <topology evidence="8">Multi-pass membrane protein</topology>
    </subcellularLocation>
</comment>
<keyword evidence="2 8" id="KW-0813">Transport</keyword>
<keyword evidence="7 9" id="KW-0472">Membrane</keyword>
<dbReference type="EMBL" id="CP155573">
    <property type="protein sequence ID" value="XFO64973.1"/>
    <property type="molecule type" value="Genomic_DNA"/>
</dbReference>
<evidence type="ECO:0000256" key="3">
    <source>
        <dbReference type="ARBA" id="ARBA00022475"/>
    </source>
</evidence>
<reference evidence="11" key="1">
    <citation type="submission" date="2024-05" db="EMBL/GenBank/DDBJ databases">
        <title>Isolation and characterization of Sporomusa carbonis sp. nov., a carboxydotrophic hydrogenogen in the genus of Sporomusa isolated from a charcoal burning pile.</title>
        <authorList>
            <person name="Boeer T."/>
            <person name="Rosenbaum F."/>
            <person name="Eysell L."/>
            <person name="Mueller V."/>
            <person name="Daniel R."/>
            <person name="Poehlein A."/>
        </authorList>
    </citation>
    <scope>NUCLEOTIDE SEQUENCE [LARGE SCALE GENOMIC DNA]</scope>
    <source>
        <strain evidence="11">DSM 10669</strain>
    </source>
</reference>
<evidence type="ECO:0000256" key="2">
    <source>
        <dbReference type="ARBA" id="ARBA00022448"/>
    </source>
</evidence>
<keyword evidence="3" id="KW-1003">Cell membrane</keyword>
<evidence type="ECO:0000256" key="7">
    <source>
        <dbReference type="ARBA" id="ARBA00023136"/>
    </source>
</evidence>
<dbReference type="PANTHER" id="PTHR30625">
    <property type="entry name" value="PROTEIN TOLQ"/>
    <property type="match status" value="1"/>
</dbReference>
<name>A0ABZ3IHS7_9FIRM</name>
<feature type="domain" description="MotA/TolQ/ExbB proton channel" evidence="10">
    <location>
        <begin position="77"/>
        <end position="181"/>
    </location>
</feature>
<keyword evidence="5 8" id="KW-0653">Protein transport</keyword>
<dbReference type="Proteomes" id="UP000216752">
    <property type="component" value="Chromosome"/>
</dbReference>
<proteinExistence type="inferred from homology"/>
<dbReference type="RefSeq" id="WP_094606670.1">
    <property type="nucleotide sequence ID" value="NZ_CP155573.1"/>
</dbReference>
<dbReference type="InterPro" id="IPR050790">
    <property type="entry name" value="ExbB/TolQ_transport"/>
</dbReference>
<sequence length="208" mass="22385">MVEFITKGGWIMLPLVLCSLLSVTIIIERLVFFRRVHAVGQADQVLNILNQGQVAEALAVVKGAKAPLVRVLAAGMIQRYNSVKAMEAAGIAEVATMKRGLPVLDTIITLSPLLGLLGTIIGMISSFQLMSAGGMGQPHVVTGGVAEALIATATGITVAVITLIPYNYFLARIERETEVIEQYATKLEITLDTLPQRGDRHEDTKKYA</sequence>
<evidence type="ECO:0000256" key="5">
    <source>
        <dbReference type="ARBA" id="ARBA00022927"/>
    </source>
</evidence>
<evidence type="ECO:0000256" key="8">
    <source>
        <dbReference type="RuleBase" id="RU004057"/>
    </source>
</evidence>
<evidence type="ECO:0000313" key="12">
    <source>
        <dbReference type="Proteomes" id="UP000216752"/>
    </source>
</evidence>
<keyword evidence="6 9" id="KW-1133">Transmembrane helix</keyword>
<accession>A0ABZ3IHS7</accession>
<organism evidence="11 12">
    <name type="scientific">Sporomusa silvacetica DSM 10669</name>
    <dbReference type="NCBI Taxonomy" id="1123289"/>
    <lineage>
        <taxon>Bacteria</taxon>
        <taxon>Bacillati</taxon>
        <taxon>Bacillota</taxon>
        <taxon>Negativicutes</taxon>
        <taxon>Selenomonadales</taxon>
        <taxon>Sporomusaceae</taxon>
        <taxon>Sporomusa</taxon>
    </lineage>
</organism>
<evidence type="ECO:0000256" key="9">
    <source>
        <dbReference type="SAM" id="Phobius"/>
    </source>
</evidence>